<comment type="catalytic activity">
    <reaction evidence="3">
        <text>2 GTP = 3',3'-c-di-GMP + 2 diphosphate</text>
        <dbReference type="Rhea" id="RHEA:24898"/>
        <dbReference type="ChEBI" id="CHEBI:33019"/>
        <dbReference type="ChEBI" id="CHEBI:37565"/>
        <dbReference type="ChEBI" id="CHEBI:58805"/>
        <dbReference type="EC" id="2.7.7.65"/>
    </reaction>
</comment>
<dbReference type="EC" id="2.7.7.65" evidence="2"/>
<dbReference type="PANTHER" id="PTHR45138:SF9">
    <property type="entry name" value="DIGUANYLATE CYCLASE DGCM-RELATED"/>
    <property type="match status" value="1"/>
</dbReference>
<dbReference type="Proteomes" id="UP000739284">
    <property type="component" value="Unassembled WGS sequence"/>
</dbReference>
<dbReference type="InterPro" id="IPR000160">
    <property type="entry name" value="GGDEF_dom"/>
</dbReference>
<evidence type="ECO:0000259" key="5">
    <source>
        <dbReference type="PROSITE" id="PS50887"/>
    </source>
</evidence>
<name>A0ABS6LDQ6_9GAMM</name>
<feature type="transmembrane region" description="Helical" evidence="4">
    <location>
        <begin position="131"/>
        <end position="153"/>
    </location>
</feature>
<evidence type="ECO:0000256" key="4">
    <source>
        <dbReference type="SAM" id="Phobius"/>
    </source>
</evidence>
<comment type="pathway">
    <text evidence="1">Purine metabolism; 3',5'-cyclic di-GMP biosynthesis.</text>
</comment>
<evidence type="ECO:0000256" key="3">
    <source>
        <dbReference type="ARBA" id="ARBA00034247"/>
    </source>
</evidence>
<feature type="domain" description="GGDEF" evidence="5">
    <location>
        <begin position="220"/>
        <end position="353"/>
    </location>
</feature>
<dbReference type="SMART" id="SM00267">
    <property type="entry name" value="GGDEF"/>
    <property type="match status" value="1"/>
</dbReference>
<dbReference type="RefSeq" id="WP_217148841.1">
    <property type="nucleotide sequence ID" value="NZ_JAFMOY010000120.1"/>
</dbReference>
<evidence type="ECO:0000256" key="2">
    <source>
        <dbReference type="ARBA" id="ARBA00012528"/>
    </source>
</evidence>
<proteinExistence type="predicted"/>
<comment type="caution">
    <text evidence="6">The sequence shown here is derived from an EMBL/GenBank/DDBJ whole genome shotgun (WGS) entry which is preliminary data.</text>
</comment>
<dbReference type="Pfam" id="PF00990">
    <property type="entry name" value="GGDEF"/>
    <property type="match status" value="1"/>
</dbReference>
<evidence type="ECO:0000256" key="1">
    <source>
        <dbReference type="ARBA" id="ARBA00004665"/>
    </source>
</evidence>
<gene>
    <name evidence="6" type="ORF">J1784_08565</name>
</gene>
<evidence type="ECO:0000313" key="6">
    <source>
        <dbReference type="EMBL" id="MBU9845065.1"/>
    </source>
</evidence>
<dbReference type="NCBIfam" id="TIGR00254">
    <property type="entry name" value="GGDEF"/>
    <property type="match status" value="1"/>
</dbReference>
<protein>
    <recommendedName>
        <fullName evidence="2">diguanylate cyclase</fullName>
        <ecNumber evidence="2">2.7.7.65</ecNumber>
    </recommendedName>
</protein>
<feature type="transmembrane region" description="Helical" evidence="4">
    <location>
        <begin position="78"/>
        <end position="99"/>
    </location>
</feature>
<reference evidence="6 7" key="1">
    <citation type="submission" date="2021-03" db="EMBL/GenBank/DDBJ databases">
        <title>Five novel Rahnella species.</title>
        <authorList>
            <person name="Brady C."/>
            <person name="Asselin J."/>
            <person name="Beer S."/>
            <person name="Bruberg M.B."/>
            <person name="Crampton B."/>
            <person name="Venter S."/>
            <person name="Arnold D."/>
            <person name="Denman S."/>
        </authorList>
    </citation>
    <scope>NUCLEOTIDE SEQUENCE [LARGE SCALE GENOMIC DNA]</scope>
    <source>
        <strain evidence="6 7">FRB 231</strain>
    </source>
</reference>
<keyword evidence="4" id="KW-0812">Transmembrane</keyword>
<sequence length="369" mass="42014">MPDIFSLTSLYADICVTYATLSISFFVLSRSEPFTFKGLHWKRVAFGLVAGMTALYLRGNQLALTDSLSFSFEMLPMILVTFFGGWLSGLCSYVVAFFFSGMFTLNNLFIAIILGTLFLFRVWQRRKHRELYITIVLVGIFRLALVSGLHGIRVPWTELIFYQVIAALCMILCYHALNYKEIYMSKVFTIRVKAATDELTQINNRASIDYWLAQRQIQREACGLILLDIDNFKRVNDTLGHLAGDRVLIEIGRLLRHLTRNEDFAGRYGGEEFLIMTSAYDPTTLLAIAERIRHEVEDCVIILEDGRELKVTVSLGVSLYLPGMIIRKSLKLADLSLYEAKREGKNRVVASSILTLATLGARRHHSHRM</sequence>
<keyword evidence="7" id="KW-1185">Reference proteome</keyword>
<feature type="transmembrane region" description="Helical" evidence="4">
    <location>
        <begin position="159"/>
        <end position="177"/>
    </location>
</feature>
<dbReference type="EMBL" id="JAFMOY010000120">
    <property type="protein sequence ID" value="MBU9845065.1"/>
    <property type="molecule type" value="Genomic_DNA"/>
</dbReference>
<dbReference type="PANTHER" id="PTHR45138">
    <property type="entry name" value="REGULATORY COMPONENTS OF SENSORY TRANSDUCTION SYSTEM"/>
    <property type="match status" value="1"/>
</dbReference>
<dbReference type="PROSITE" id="PS50887">
    <property type="entry name" value="GGDEF"/>
    <property type="match status" value="1"/>
</dbReference>
<evidence type="ECO:0000313" key="7">
    <source>
        <dbReference type="Proteomes" id="UP000739284"/>
    </source>
</evidence>
<feature type="transmembrane region" description="Helical" evidence="4">
    <location>
        <begin position="40"/>
        <end position="57"/>
    </location>
</feature>
<feature type="transmembrane region" description="Helical" evidence="4">
    <location>
        <begin position="7"/>
        <end position="28"/>
    </location>
</feature>
<feature type="transmembrane region" description="Helical" evidence="4">
    <location>
        <begin position="105"/>
        <end position="124"/>
    </location>
</feature>
<keyword evidence="4" id="KW-0472">Membrane</keyword>
<accession>A0ABS6LDQ6</accession>
<organism evidence="6 7">
    <name type="scientific">Rahnella ecdela</name>
    <dbReference type="NCBI Taxonomy" id="2816250"/>
    <lineage>
        <taxon>Bacteria</taxon>
        <taxon>Pseudomonadati</taxon>
        <taxon>Pseudomonadota</taxon>
        <taxon>Gammaproteobacteria</taxon>
        <taxon>Enterobacterales</taxon>
        <taxon>Yersiniaceae</taxon>
        <taxon>Rahnella</taxon>
    </lineage>
</organism>
<dbReference type="InterPro" id="IPR050469">
    <property type="entry name" value="Diguanylate_Cyclase"/>
</dbReference>
<keyword evidence="4" id="KW-1133">Transmembrane helix</keyword>
<dbReference type="CDD" id="cd01949">
    <property type="entry name" value="GGDEF"/>
    <property type="match status" value="1"/>
</dbReference>